<proteinExistence type="predicted"/>
<gene>
    <name evidence="2" type="ORF">F8566_34285</name>
</gene>
<dbReference type="AlphaFoldDB" id="A0A6H9YI69"/>
<keyword evidence="3" id="KW-1185">Reference proteome</keyword>
<organism evidence="2 3">
    <name type="scientific">Actinomadura rudentiformis</name>
    <dbReference type="NCBI Taxonomy" id="359158"/>
    <lineage>
        <taxon>Bacteria</taxon>
        <taxon>Bacillati</taxon>
        <taxon>Actinomycetota</taxon>
        <taxon>Actinomycetes</taxon>
        <taxon>Streptosporangiales</taxon>
        <taxon>Thermomonosporaceae</taxon>
        <taxon>Actinomadura</taxon>
    </lineage>
</organism>
<sequence>MTSSTSPAAGRPEPTTMTGTVCADVSSTPPIALTPLTVTSSVPWKPLGLTNHARPARRAVSRSASAVDEAHTEVQ</sequence>
<accession>A0A6H9YI69</accession>
<name>A0A6H9YI69_9ACTN</name>
<evidence type="ECO:0000313" key="2">
    <source>
        <dbReference type="EMBL" id="KAB2343780.1"/>
    </source>
</evidence>
<feature type="region of interest" description="Disordered" evidence="1">
    <location>
        <begin position="1"/>
        <end position="29"/>
    </location>
</feature>
<dbReference type="EMBL" id="WBMT01000018">
    <property type="protein sequence ID" value="KAB2343780.1"/>
    <property type="molecule type" value="Genomic_DNA"/>
</dbReference>
<comment type="caution">
    <text evidence="2">The sequence shown here is derived from an EMBL/GenBank/DDBJ whole genome shotgun (WGS) entry which is preliminary data.</text>
</comment>
<evidence type="ECO:0000313" key="3">
    <source>
        <dbReference type="Proteomes" id="UP000468735"/>
    </source>
</evidence>
<feature type="region of interest" description="Disordered" evidence="1">
    <location>
        <begin position="41"/>
        <end position="75"/>
    </location>
</feature>
<feature type="compositionally biased region" description="Polar residues" evidence="1">
    <location>
        <begin position="15"/>
        <end position="29"/>
    </location>
</feature>
<protein>
    <submittedName>
        <fullName evidence="2">Uncharacterized protein</fullName>
    </submittedName>
</protein>
<reference evidence="2 3" key="1">
    <citation type="submission" date="2019-09" db="EMBL/GenBank/DDBJ databases">
        <title>Actinomadura physcomitrii sp. nov., a novel actinomycete isolated from moss [Physcomitrium sphaericum (Ludw) Fuernr].</title>
        <authorList>
            <person name="Zhuang X."/>
            <person name="Liu C."/>
        </authorList>
    </citation>
    <scope>NUCLEOTIDE SEQUENCE [LARGE SCALE GENOMIC DNA]</scope>
    <source>
        <strain evidence="2 3">HMC1</strain>
    </source>
</reference>
<dbReference type="Proteomes" id="UP000468735">
    <property type="component" value="Unassembled WGS sequence"/>
</dbReference>
<dbReference type="RefSeq" id="WP_151566004.1">
    <property type="nucleotide sequence ID" value="NZ_WBMT01000018.1"/>
</dbReference>
<evidence type="ECO:0000256" key="1">
    <source>
        <dbReference type="SAM" id="MobiDB-lite"/>
    </source>
</evidence>